<evidence type="ECO:0000313" key="5">
    <source>
        <dbReference type="Proteomes" id="UP001189429"/>
    </source>
</evidence>
<evidence type="ECO:0000313" key="4">
    <source>
        <dbReference type="EMBL" id="CAK0862147.1"/>
    </source>
</evidence>
<dbReference type="Pfam" id="PF07727">
    <property type="entry name" value="RVT_2"/>
    <property type="match status" value="1"/>
</dbReference>
<evidence type="ECO:0000259" key="3">
    <source>
        <dbReference type="Pfam" id="PF07727"/>
    </source>
</evidence>
<protein>
    <recommendedName>
        <fullName evidence="3">Reverse transcriptase Ty1/copia-type domain-containing protein</fullName>
    </recommendedName>
</protein>
<accession>A0ABN9UUE3</accession>
<keyword evidence="2" id="KW-0732">Signal</keyword>
<dbReference type="Proteomes" id="UP001189429">
    <property type="component" value="Unassembled WGS sequence"/>
</dbReference>
<feature type="signal peptide" evidence="2">
    <location>
        <begin position="1"/>
        <end position="18"/>
    </location>
</feature>
<gene>
    <name evidence="4" type="ORF">PCOR1329_LOCUS50643</name>
</gene>
<evidence type="ECO:0000256" key="2">
    <source>
        <dbReference type="SAM" id="SignalP"/>
    </source>
</evidence>
<reference evidence="4" key="1">
    <citation type="submission" date="2023-10" db="EMBL/GenBank/DDBJ databases">
        <authorList>
            <person name="Chen Y."/>
            <person name="Shah S."/>
            <person name="Dougan E. K."/>
            <person name="Thang M."/>
            <person name="Chan C."/>
        </authorList>
    </citation>
    <scope>NUCLEOTIDE SEQUENCE [LARGE SCALE GENOMIC DNA]</scope>
</reference>
<feature type="chain" id="PRO_5046413925" description="Reverse transcriptase Ty1/copia-type domain-containing protein" evidence="2">
    <location>
        <begin position="19"/>
        <end position="1391"/>
    </location>
</feature>
<dbReference type="InterPro" id="IPR013103">
    <property type="entry name" value="RVT_2"/>
</dbReference>
<comment type="caution">
    <text evidence="4">The sequence shown here is derived from an EMBL/GenBank/DDBJ whole genome shotgun (WGS) entry which is preliminary data.</text>
</comment>
<evidence type="ECO:0000256" key="1">
    <source>
        <dbReference type="SAM" id="MobiDB-lite"/>
    </source>
</evidence>
<proteinExistence type="predicted"/>
<name>A0ABN9UUE3_9DINO</name>
<feature type="domain" description="Reverse transcriptase Ty1/copia-type" evidence="3">
    <location>
        <begin position="934"/>
        <end position="1098"/>
    </location>
</feature>
<organism evidence="4 5">
    <name type="scientific">Prorocentrum cordatum</name>
    <dbReference type="NCBI Taxonomy" id="2364126"/>
    <lineage>
        <taxon>Eukaryota</taxon>
        <taxon>Sar</taxon>
        <taxon>Alveolata</taxon>
        <taxon>Dinophyceae</taxon>
        <taxon>Prorocentrales</taxon>
        <taxon>Prorocentraceae</taxon>
        <taxon>Prorocentrum</taxon>
    </lineage>
</organism>
<feature type="non-terminal residue" evidence="4">
    <location>
        <position position="1391"/>
    </location>
</feature>
<dbReference type="EMBL" id="CAUYUJ010016130">
    <property type="protein sequence ID" value="CAK0862147.1"/>
    <property type="molecule type" value="Genomic_DNA"/>
</dbReference>
<keyword evidence="5" id="KW-1185">Reference proteome</keyword>
<sequence length="1391" mass="153186">MITPRVLVILGHAAVAGAATTETPAERVRLMEGEVTRHREVLAENENLRRGLGAAEQRLAMGEQRAGERDGGAAAVAAPGPSSGQVVGTRLLNKPRTFTGLHSEWKIWSFGFEAYLFAVHPRLGDLLNRVSRMADALTVQTDLDAALNAQLYNVLVSVTSDVAEVEVRKAPRGDGLAAWWYLLRELALKETNRFAAMLGRTIRCEFAGPARTNLAEFEQLVRECADQSGEVISDNMKRGVIMSGVKNEKLADHLSLNASRLVTCDDLETELTTFCLSQRRWAAAGSGGDGAVPMQAGHLAADCRKKKAGEKMGREVASLTDATQVRSSASTATTALKGGSAGSQGSLAPAIEASHVAAVLAQMQLRQQRGRPSTSATVRVANIQVAGDADIPTPEEYNWQVGMMYAATQCDALPVTVGDSVGFDWALCVTGSGPTTCPQKLPLCESATGDEVKSMGARMMAAESDGIPLQIEFQFANVKRAVVSADTFTEGGHVPIFGKGPYILLADGRRIKLCRSGGTFWLRISRTLRPELFRTKHLLMREMQSLMPTPIHQHRRPHWRHQLPAMIRINQTIKDISVRAFDDSEKAELYCGFLEKPRRLMREGSQGCQIERFETTDPGRLIPLVCIDYSFFGDIKVDPLAVLNILEYQSGAIECAQMRDPRSNGAIENANKMVEGMFSSLRASIESRYSTKPTLNLWVMSWMIRHAGWPLSVCPVKEDGLAPYQRPKGRARGGAICEFGETVMYKIQKVAHHKAEIRWGKAVWVGKDNRTDEHFLATAAGRKTARAINGRVEEEETSLLSLDPPTSNLHRQHRLQHHLLSYMVQGQIKGGMELGVIEVDWNGAAVTEKPRRKQKVIAGLFVNMAIAVVALTCDVISYGSEMDTNKHSLYDRESTYQNLFGARSGRKLDLSLVRQGREKEHRQMGEFQVFDRVLENFAKGKRVRGKWVDDERYDDDGRESVRSRCVAMQFAWDVRGDTFAGAPPLAAFRLVVFFASTLHFAGIGCDGMLALYDVSVAFVHAYIDEGIYVVPPKGEEPEGIVYQLKRALYGTRRASFLFLNLIMEGTEKGGFVRINVTVQVFYHTERLLMMIVHGNDFLAGGRRDALDWLGELVRSLQGFGTVHDRKHVEILVCTMLSRKIGESNATKRTITPSSKTIRKDYRESSDELSAEYATTYRSMAPAALYVARDRFDIQQAVGYLVREHPQFELFFGFQRMPKVIVAEVDSDWASEPGRRSVDGGFLVIGSHLVDGWSGQQGNRALSGAEAEFTGIVNGSARGIGLRSVTLEMGFEVTLQVNAGSSGAEGIASRLACGKAQEKVRDRTITTAKFHADVNRADMQTKPLEGPRFLKLLAFLSFRTPSGRTQVFGVMLAATMLGGVQGPAVIPCDQAV</sequence>
<feature type="region of interest" description="Disordered" evidence="1">
    <location>
        <begin position="62"/>
        <end position="81"/>
    </location>
</feature>
<feature type="compositionally biased region" description="Low complexity" evidence="1">
    <location>
        <begin position="72"/>
        <end position="81"/>
    </location>
</feature>